<comment type="caution">
    <text evidence="2">The sequence shown here is derived from an EMBL/GenBank/DDBJ whole genome shotgun (WGS) entry which is preliminary data.</text>
</comment>
<gene>
    <name evidence="2" type="ORF">DFR34_13713</name>
</gene>
<protein>
    <recommendedName>
        <fullName evidence="4">Secreted protein</fullName>
    </recommendedName>
</protein>
<feature type="chain" id="PRO_5016433166" description="Secreted protein" evidence="1">
    <location>
        <begin position="21"/>
        <end position="130"/>
    </location>
</feature>
<accession>A0A318KQR2</accession>
<organism evidence="2 3">
    <name type="scientific">Rivihabitans pingtungensis</name>
    <dbReference type="NCBI Taxonomy" id="1054498"/>
    <lineage>
        <taxon>Bacteria</taxon>
        <taxon>Pseudomonadati</taxon>
        <taxon>Pseudomonadota</taxon>
        <taxon>Betaproteobacteria</taxon>
        <taxon>Neisseriales</taxon>
        <taxon>Aquaspirillaceae</taxon>
        <taxon>Rivihabitans</taxon>
    </lineage>
</organism>
<dbReference type="EMBL" id="QJKI01000037">
    <property type="protein sequence ID" value="PXX73733.1"/>
    <property type="molecule type" value="Genomic_DNA"/>
</dbReference>
<proteinExistence type="predicted"/>
<sequence>MKISDLLAWAALLALPCAQAAEAPAQPKPREVCLALLNGALAASGIEQVCQLPQRTLSSQLHQGFAMLGCQQHVPEQEGLQLSKRVSADLNGQVGQQGQKAFCAQKQPIYQNTQRQFAPLLEKARQAPPR</sequence>
<feature type="signal peptide" evidence="1">
    <location>
        <begin position="1"/>
        <end position="20"/>
    </location>
</feature>
<keyword evidence="3" id="KW-1185">Reference proteome</keyword>
<name>A0A318KQR2_9NEIS</name>
<evidence type="ECO:0008006" key="4">
    <source>
        <dbReference type="Google" id="ProtNLM"/>
    </source>
</evidence>
<evidence type="ECO:0000256" key="1">
    <source>
        <dbReference type="SAM" id="SignalP"/>
    </source>
</evidence>
<dbReference type="AlphaFoldDB" id="A0A318KQR2"/>
<keyword evidence="1" id="KW-0732">Signal</keyword>
<dbReference type="Proteomes" id="UP000247555">
    <property type="component" value="Unassembled WGS sequence"/>
</dbReference>
<evidence type="ECO:0000313" key="2">
    <source>
        <dbReference type="EMBL" id="PXX73733.1"/>
    </source>
</evidence>
<evidence type="ECO:0000313" key="3">
    <source>
        <dbReference type="Proteomes" id="UP000247555"/>
    </source>
</evidence>
<dbReference type="RefSeq" id="WP_110392208.1">
    <property type="nucleotide sequence ID" value="NZ_QJKI01000037.1"/>
</dbReference>
<dbReference type="OrthoDB" id="9951009at2"/>
<reference evidence="2 3" key="1">
    <citation type="submission" date="2018-05" db="EMBL/GenBank/DDBJ databases">
        <title>Genomic Encyclopedia of Type Strains, Phase IV (KMG-IV): sequencing the most valuable type-strain genomes for metagenomic binning, comparative biology and taxonomic classification.</title>
        <authorList>
            <person name="Goeker M."/>
        </authorList>
    </citation>
    <scope>NUCLEOTIDE SEQUENCE [LARGE SCALE GENOMIC DNA]</scope>
    <source>
        <strain evidence="2 3">DSM 29661</strain>
    </source>
</reference>